<sequence>MIKRRIRRNKYSSRVYVAPGFSVPVRYNDWAVCGRLFKMRTSPMPAPHFCSAPSGCPYLTRGRAGLGNPIDQAKLLLQQTPANSPSGPAIWLSPKIPAKRLSAIVSQPS</sequence>
<protein>
    <submittedName>
        <fullName evidence="1">Uncharacterized protein</fullName>
    </submittedName>
</protein>
<reference evidence="1" key="1">
    <citation type="journal article" date="2023" name="Science">
        <title>Genome structures resolve the early diversification of teleost fishes.</title>
        <authorList>
            <person name="Parey E."/>
            <person name="Louis A."/>
            <person name="Montfort J."/>
            <person name="Bouchez O."/>
            <person name="Roques C."/>
            <person name="Iampietro C."/>
            <person name="Lluch J."/>
            <person name="Castinel A."/>
            <person name="Donnadieu C."/>
            <person name="Desvignes T."/>
            <person name="Floi Bucao C."/>
            <person name="Jouanno E."/>
            <person name="Wen M."/>
            <person name="Mejri S."/>
            <person name="Dirks R."/>
            <person name="Jansen H."/>
            <person name="Henkel C."/>
            <person name="Chen W.J."/>
            <person name="Zahm M."/>
            <person name="Cabau C."/>
            <person name="Klopp C."/>
            <person name="Thompson A.W."/>
            <person name="Robinson-Rechavi M."/>
            <person name="Braasch I."/>
            <person name="Lecointre G."/>
            <person name="Bobe J."/>
            <person name="Postlethwait J.H."/>
            <person name="Berthelot C."/>
            <person name="Roest Crollius H."/>
            <person name="Guiguen Y."/>
        </authorList>
    </citation>
    <scope>NUCLEOTIDE SEQUENCE</scope>
    <source>
        <strain evidence="1">NC1722</strain>
    </source>
</reference>
<dbReference type="AlphaFoldDB" id="A0AAD7SU06"/>
<organism evidence="1 2">
    <name type="scientific">Aldrovandia affinis</name>
    <dbReference type="NCBI Taxonomy" id="143900"/>
    <lineage>
        <taxon>Eukaryota</taxon>
        <taxon>Metazoa</taxon>
        <taxon>Chordata</taxon>
        <taxon>Craniata</taxon>
        <taxon>Vertebrata</taxon>
        <taxon>Euteleostomi</taxon>
        <taxon>Actinopterygii</taxon>
        <taxon>Neopterygii</taxon>
        <taxon>Teleostei</taxon>
        <taxon>Notacanthiformes</taxon>
        <taxon>Halosauridae</taxon>
        <taxon>Aldrovandia</taxon>
    </lineage>
</organism>
<gene>
    <name evidence="1" type="ORF">AAFF_G00246300</name>
</gene>
<dbReference type="EMBL" id="JAINUG010000033">
    <property type="protein sequence ID" value="KAJ8408812.1"/>
    <property type="molecule type" value="Genomic_DNA"/>
</dbReference>
<name>A0AAD7SU06_9TELE</name>
<dbReference type="Proteomes" id="UP001221898">
    <property type="component" value="Unassembled WGS sequence"/>
</dbReference>
<comment type="caution">
    <text evidence="1">The sequence shown here is derived from an EMBL/GenBank/DDBJ whole genome shotgun (WGS) entry which is preliminary data.</text>
</comment>
<keyword evidence="2" id="KW-1185">Reference proteome</keyword>
<proteinExistence type="predicted"/>
<evidence type="ECO:0000313" key="2">
    <source>
        <dbReference type="Proteomes" id="UP001221898"/>
    </source>
</evidence>
<accession>A0AAD7SU06</accession>
<evidence type="ECO:0000313" key="1">
    <source>
        <dbReference type="EMBL" id="KAJ8408812.1"/>
    </source>
</evidence>